<name>A0ABD3GHB4_9MARC</name>
<keyword evidence="1" id="KW-0732">Signal</keyword>
<reference evidence="3 4" key="1">
    <citation type="submission" date="2024-09" db="EMBL/GenBank/DDBJ databases">
        <title>Chromosome-scale assembly of Riccia sorocarpa.</title>
        <authorList>
            <person name="Paukszto L."/>
        </authorList>
    </citation>
    <scope>NUCLEOTIDE SEQUENCE [LARGE SCALE GENOMIC DNA]</scope>
    <source>
        <strain evidence="3">LP-2024</strain>
        <tissue evidence="3">Aerial parts of the thallus</tissue>
    </source>
</reference>
<evidence type="ECO:0000259" key="2">
    <source>
        <dbReference type="Pfam" id="PF03184"/>
    </source>
</evidence>
<organism evidence="3 4">
    <name type="scientific">Riccia sorocarpa</name>
    <dbReference type="NCBI Taxonomy" id="122646"/>
    <lineage>
        <taxon>Eukaryota</taxon>
        <taxon>Viridiplantae</taxon>
        <taxon>Streptophyta</taxon>
        <taxon>Embryophyta</taxon>
        <taxon>Marchantiophyta</taxon>
        <taxon>Marchantiopsida</taxon>
        <taxon>Marchantiidae</taxon>
        <taxon>Marchantiales</taxon>
        <taxon>Ricciaceae</taxon>
        <taxon>Riccia</taxon>
    </lineage>
</organism>
<evidence type="ECO:0000313" key="4">
    <source>
        <dbReference type="Proteomes" id="UP001633002"/>
    </source>
</evidence>
<comment type="caution">
    <text evidence="3">The sequence shown here is derived from an EMBL/GenBank/DDBJ whole genome shotgun (WGS) entry which is preliminary data.</text>
</comment>
<dbReference type="EMBL" id="JBJQOH010000007">
    <property type="protein sequence ID" value="KAL3678568.1"/>
    <property type="molecule type" value="Genomic_DNA"/>
</dbReference>
<proteinExistence type="predicted"/>
<feature type="domain" description="DDE-1" evidence="2">
    <location>
        <begin position="277"/>
        <end position="389"/>
    </location>
</feature>
<feature type="signal peptide" evidence="1">
    <location>
        <begin position="1"/>
        <end position="16"/>
    </location>
</feature>
<gene>
    <name evidence="3" type="ORF">R1sor_021524</name>
</gene>
<dbReference type="Proteomes" id="UP001633002">
    <property type="component" value="Unassembled WGS sequence"/>
</dbReference>
<evidence type="ECO:0000313" key="3">
    <source>
        <dbReference type="EMBL" id="KAL3678568.1"/>
    </source>
</evidence>
<sequence>MAFASPLASLFANVAAVPVVNPILEDEELVLSEEELEVVGTKVWNQREDILARITKEERRYTVSNTQHNQRQVVHFKATTGRGRIRMAWTQFLYPLVRDEFERLRNAGVKFSPGVLRSVAKAVLCGANHPQFTPQTVMPDCPTPLIERINSRWIQSFQEHFNIVHRAQTGKLMVSQAKQEQIERSVAVHLGMLAGQFQSGQLDENLIENIDETHFVINMDNGKTLGFRGDNHVKYADVVSGGQGMIMVVKVTGGVHARIGTPFMIFANQDCNYPIGNVPDNVPGVAYRTTKKAFITSACLAEYYRERRCNRPDSQGRKITQWLDNAPEHTRTAAIDQALAEINYDVRSLPENVTHLIQPCDSFIISKIKDAWTRRWELKKVDLIKSNQWQGDRTRGTSGALKNPGQRYFLKLAADSVADVNSQRNEIDLSYARKVMIRCGLSLNVTGAWEERQLNPELQNIIQQYRTEFEASKQHHSVVAVPLVAPVIPVAEATPASPSFNTVPAASRIPRLARHANAQSSRFVPDSQV</sequence>
<dbReference type="Pfam" id="PF03184">
    <property type="entry name" value="DDE_1"/>
    <property type="match status" value="1"/>
</dbReference>
<accession>A0ABD3GHB4</accession>
<evidence type="ECO:0000256" key="1">
    <source>
        <dbReference type="SAM" id="SignalP"/>
    </source>
</evidence>
<keyword evidence="4" id="KW-1185">Reference proteome</keyword>
<dbReference type="InterPro" id="IPR004875">
    <property type="entry name" value="DDE_SF_endonuclease_dom"/>
</dbReference>
<feature type="chain" id="PRO_5044853574" description="DDE-1 domain-containing protein" evidence="1">
    <location>
        <begin position="17"/>
        <end position="529"/>
    </location>
</feature>
<dbReference type="AlphaFoldDB" id="A0ABD3GHB4"/>
<protein>
    <recommendedName>
        <fullName evidence="2">DDE-1 domain-containing protein</fullName>
    </recommendedName>
</protein>